<reference evidence="3" key="1">
    <citation type="submission" date="2024-04" db="EMBL/GenBank/DDBJ databases">
        <title>Salinicola lusitanus LLJ914,a marine bacterium isolated from the Okinawa Trough.</title>
        <authorList>
            <person name="Li J."/>
        </authorList>
    </citation>
    <scope>NUCLEOTIDE SEQUENCE [LARGE SCALE GENOMIC DNA]</scope>
</reference>
<dbReference type="EMBL" id="JBBPFD010000117">
    <property type="protein sequence ID" value="KAK7880300.1"/>
    <property type="molecule type" value="Genomic_DNA"/>
</dbReference>
<evidence type="ECO:0000313" key="3">
    <source>
        <dbReference type="Proteomes" id="UP001460270"/>
    </source>
</evidence>
<gene>
    <name evidence="2" type="ORF">WMY93_033068</name>
</gene>
<dbReference type="Proteomes" id="UP001460270">
    <property type="component" value="Unassembled WGS sequence"/>
</dbReference>
<accession>A0AAW0MMB1</accession>
<feature type="compositionally biased region" description="Basic residues" evidence="1">
    <location>
        <begin position="65"/>
        <end position="83"/>
    </location>
</feature>
<dbReference type="AlphaFoldDB" id="A0AAW0MMB1"/>
<comment type="caution">
    <text evidence="2">The sequence shown here is derived from an EMBL/GenBank/DDBJ whole genome shotgun (WGS) entry which is preliminary data.</text>
</comment>
<evidence type="ECO:0000313" key="2">
    <source>
        <dbReference type="EMBL" id="KAK7880300.1"/>
    </source>
</evidence>
<sequence>MLCTTVEDAKLSAGKPGHNQNVPWHDPDIVSSSTYPPASARTASRDERLSEECGDGLDIGEDKVRRHLRNTARRHRHARRQARDRREERRQGERRQERTGQERERLSEECGDRTGRRRGQGDRKEETGGGKDEGRGRRERKRDERLSESVVTGWTSERTR</sequence>
<feature type="region of interest" description="Disordered" evidence="1">
    <location>
        <begin position="1"/>
        <end position="160"/>
    </location>
</feature>
<feature type="compositionally biased region" description="Basic and acidic residues" evidence="1">
    <location>
        <begin position="84"/>
        <end position="147"/>
    </location>
</feature>
<name>A0AAW0MMB1_9GOBI</name>
<evidence type="ECO:0000256" key="1">
    <source>
        <dbReference type="SAM" id="MobiDB-lite"/>
    </source>
</evidence>
<keyword evidence="3" id="KW-1185">Reference proteome</keyword>
<feature type="compositionally biased region" description="Polar residues" evidence="1">
    <location>
        <begin position="149"/>
        <end position="160"/>
    </location>
</feature>
<organism evidence="2 3">
    <name type="scientific">Mugilogobius chulae</name>
    <name type="common">yellowstripe goby</name>
    <dbReference type="NCBI Taxonomy" id="88201"/>
    <lineage>
        <taxon>Eukaryota</taxon>
        <taxon>Metazoa</taxon>
        <taxon>Chordata</taxon>
        <taxon>Craniata</taxon>
        <taxon>Vertebrata</taxon>
        <taxon>Euteleostomi</taxon>
        <taxon>Actinopterygii</taxon>
        <taxon>Neopterygii</taxon>
        <taxon>Teleostei</taxon>
        <taxon>Neoteleostei</taxon>
        <taxon>Acanthomorphata</taxon>
        <taxon>Gobiaria</taxon>
        <taxon>Gobiiformes</taxon>
        <taxon>Gobioidei</taxon>
        <taxon>Gobiidae</taxon>
        <taxon>Gobionellinae</taxon>
        <taxon>Mugilogobius</taxon>
    </lineage>
</organism>
<proteinExistence type="predicted"/>
<protein>
    <submittedName>
        <fullName evidence="2">Uncharacterized protein</fullName>
    </submittedName>
</protein>